<protein>
    <submittedName>
        <fullName evidence="2">Uncharacterized protein</fullName>
    </submittedName>
</protein>
<evidence type="ECO:0000256" key="1">
    <source>
        <dbReference type="SAM" id="MobiDB-lite"/>
    </source>
</evidence>
<proteinExistence type="predicted"/>
<feature type="compositionally biased region" description="Gly residues" evidence="1">
    <location>
        <begin position="23"/>
        <end position="34"/>
    </location>
</feature>
<sequence>MDYNSRHAVQARTTRPSMPGKGPIRGGRGSGAGLTEGAAATEEEEEEEEDGGSSVRLLAPRLLRAHFPLSLLRILA</sequence>
<accession>A0A5E4CE38</accession>
<gene>
    <name evidence="2" type="ORF">MONAX_5E023827</name>
</gene>
<comment type="caution">
    <text evidence="2">The sequence shown here is derived from an EMBL/GenBank/DDBJ whole genome shotgun (WGS) entry which is preliminary data.</text>
</comment>
<keyword evidence="3" id="KW-1185">Reference proteome</keyword>
<feature type="compositionally biased region" description="Acidic residues" evidence="1">
    <location>
        <begin position="41"/>
        <end position="51"/>
    </location>
</feature>
<dbReference type="EMBL" id="CABDUW010001159">
    <property type="protein sequence ID" value="VTJ79211.1"/>
    <property type="molecule type" value="Genomic_DNA"/>
</dbReference>
<name>A0A5E4CE38_MARMO</name>
<dbReference type="Proteomes" id="UP000335636">
    <property type="component" value="Unassembled WGS sequence"/>
</dbReference>
<reference evidence="2" key="1">
    <citation type="submission" date="2019-04" db="EMBL/GenBank/DDBJ databases">
        <authorList>
            <person name="Alioto T."/>
            <person name="Alioto T."/>
        </authorList>
    </citation>
    <scope>NUCLEOTIDE SEQUENCE [LARGE SCALE GENOMIC DNA]</scope>
</reference>
<evidence type="ECO:0000313" key="3">
    <source>
        <dbReference type="Proteomes" id="UP000335636"/>
    </source>
</evidence>
<dbReference type="AlphaFoldDB" id="A0A5E4CE38"/>
<evidence type="ECO:0000313" key="2">
    <source>
        <dbReference type="EMBL" id="VTJ79211.1"/>
    </source>
</evidence>
<organism evidence="2 3">
    <name type="scientific">Marmota monax</name>
    <name type="common">Woodchuck</name>
    <dbReference type="NCBI Taxonomy" id="9995"/>
    <lineage>
        <taxon>Eukaryota</taxon>
        <taxon>Metazoa</taxon>
        <taxon>Chordata</taxon>
        <taxon>Craniata</taxon>
        <taxon>Vertebrata</taxon>
        <taxon>Euteleostomi</taxon>
        <taxon>Mammalia</taxon>
        <taxon>Eutheria</taxon>
        <taxon>Euarchontoglires</taxon>
        <taxon>Glires</taxon>
        <taxon>Rodentia</taxon>
        <taxon>Sciuromorpha</taxon>
        <taxon>Sciuridae</taxon>
        <taxon>Xerinae</taxon>
        <taxon>Marmotini</taxon>
        <taxon>Marmota</taxon>
    </lineage>
</organism>
<feature type="region of interest" description="Disordered" evidence="1">
    <location>
        <begin position="1"/>
        <end position="54"/>
    </location>
</feature>